<dbReference type="RefSeq" id="WP_185793624.1">
    <property type="nucleotide sequence ID" value="NZ_JACMYH010000001.1"/>
</dbReference>
<dbReference type="EMBL" id="JACMYH010000001">
    <property type="protein sequence ID" value="MBC2677691.1"/>
    <property type="molecule type" value="Genomic_DNA"/>
</dbReference>
<name>A0A7X1G397_9PSED</name>
<accession>A0A7X1G397</accession>
<reference evidence="1 2" key="1">
    <citation type="submission" date="2020-08" db="EMBL/GenBank/DDBJ databases">
        <title>Pseudomonas sp. nov.</title>
        <authorList>
            <person name="Gieschler S."/>
            <person name="Fiedler G."/>
            <person name="Brinks E."/>
            <person name="Boehnlein C."/>
            <person name="Franz C.M.A.P."/>
            <person name="Kabisch J."/>
        </authorList>
    </citation>
    <scope>NUCLEOTIDE SEQUENCE [LARGE SCALE GENOMIC DNA]</scope>
    <source>
        <strain evidence="1 2">MBT-2</strain>
    </source>
</reference>
<organism evidence="1 2">
    <name type="scientific">Pseudomonas baltica</name>
    <dbReference type="NCBI Taxonomy" id="2762576"/>
    <lineage>
        <taxon>Bacteria</taxon>
        <taxon>Pseudomonadati</taxon>
        <taxon>Pseudomonadota</taxon>
        <taxon>Gammaproteobacteria</taxon>
        <taxon>Pseudomonadales</taxon>
        <taxon>Pseudomonadaceae</taxon>
        <taxon>Pseudomonas</taxon>
    </lineage>
</organism>
<protein>
    <submittedName>
        <fullName evidence="1">DUF4177 domain-containing protein</fullName>
    </submittedName>
</protein>
<evidence type="ECO:0000313" key="1">
    <source>
        <dbReference type="EMBL" id="MBC2677691.1"/>
    </source>
</evidence>
<dbReference type="AlphaFoldDB" id="A0A7X1G397"/>
<keyword evidence="2" id="KW-1185">Reference proteome</keyword>
<dbReference type="Proteomes" id="UP000546173">
    <property type="component" value="Unassembled WGS sequence"/>
</dbReference>
<gene>
    <name evidence="1" type="ORF">H7993_04725</name>
</gene>
<sequence length="77" mass="8949">MKSLAWRKTWLIGAWLLLNTSLAAGIEYSTYLLPLSELMGYLNKYSKDGWKLKNINTWTEGCPNNQKMCFVVIMEKE</sequence>
<evidence type="ECO:0000313" key="2">
    <source>
        <dbReference type="Proteomes" id="UP000546173"/>
    </source>
</evidence>
<proteinExistence type="predicted"/>
<comment type="caution">
    <text evidence="1">The sequence shown here is derived from an EMBL/GenBank/DDBJ whole genome shotgun (WGS) entry which is preliminary data.</text>
</comment>